<organism evidence="2">
    <name type="scientific">Rhizophora mucronata</name>
    <name type="common">Asiatic mangrove</name>
    <dbReference type="NCBI Taxonomy" id="61149"/>
    <lineage>
        <taxon>Eukaryota</taxon>
        <taxon>Viridiplantae</taxon>
        <taxon>Streptophyta</taxon>
        <taxon>Embryophyta</taxon>
        <taxon>Tracheophyta</taxon>
        <taxon>Spermatophyta</taxon>
        <taxon>Magnoliopsida</taxon>
        <taxon>eudicotyledons</taxon>
        <taxon>Gunneridae</taxon>
        <taxon>Pentapetalae</taxon>
        <taxon>rosids</taxon>
        <taxon>fabids</taxon>
        <taxon>Malpighiales</taxon>
        <taxon>Rhizophoraceae</taxon>
        <taxon>Rhizophora</taxon>
    </lineage>
</organism>
<name>A0A2P2J3R9_RHIMU</name>
<proteinExistence type="predicted"/>
<dbReference type="EMBL" id="GGEC01007668">
    <property type="protein sequence ID" value="MBW88151.1"/>
    <property type="molecule type" value="Transcribed_RNA"/>
</dbReference>
<keyword evidence="1" id="KW-0812">Transmembrane</keyword>
<sequence>MLGFISIRVPAFPFFEAVLAVKIALFLK</sequence>
<evidence type="ECO:0000313" key="2">
    <source>
        <dbReference type="EMBL" id="MBW88151.1"/>
    </source>
</evidence>
<keyword evidence="1" id="KW-0472">Membrane</keyword>
<accession>A0A2P2J3R9</accession>
<feature type="transmembrane region" description="Helical" evidence="1">
    <location>
        <begin position="6"/>
        <end position="27"/>
    </location>
</feature>
<keyword evidence="1" id="KW-1133">Transmembrane helix</keyword>
<protein>
    <submittedName>
        <fullName evidence="2">Uncharacterized protein</fullName>
    </submittedName>
</protein>
<reference evidence="2" key="1">
    <citation type="submission" date="2018-02" db="EMBL/GenBank/DDBJ databases">
        <title>Rhizophora mucronata_Transcriptome.</title>
        <authorList>
            <person name="Meera S.P."/>
            <person name="Sreeshan A."/>
            <person name="Augustine A."/>
        </authorList>
    </citation>
    <scope>NUCLEOTIDE SEQUENCE</scope>
    <source>
        <tissue evidence="2">Leaf</tissue>
    </source>
</reference>
<evidence type="ECO:0000256" key="1">
    <source>
        <dbReference type="SAM" id="Phobius"/>
    </source>
</evidence>
<dbReference type="AlphaFoldDB" id="A0A2P2J3R9"/>